<accession>X0SV20</accession>
<proteinExistence type="predicted"/>
<dbReference type="AlphaFoldDB" id="X0SV20"/>
<feature type="non-terminal residue" evidence="2">
    <location>
        <position position="40"/>
    </location>
</feature>
<gene>
    <name evidence="2" type="ORF">S01H1_12298</name>
</gene>
<dbReference type="SUPFAM" id="SSF52172">
    <property type="entry name" value="CheY-like"/>
    <property type="match status" value="1"/>
</dbReference>
<name>X0SV20_9ZZZZ</name>
<evidence type="ECO:0000313" key="2">
    <source>
        <dbReference type="EMBL" id="GAF67655.1"/>
    </source>
</evidence>
<dbReference type="InterPro" id="IPR011006">
    <property type="entry name" value="CheY-like_superfamily"/>
</dbReference>
<feature type="domain" description="Response regulatory" evidence="1">
    <location>
        <begin position="4"/>
        <end position="40"/>
    </location>
</feature>
<dbReference type="EMBL" id="BARS01006301">
    <property type="protein sequence ID" value="GAF67655.1"/>
    <property type="molecule type" value="Genomic_DNA"/>
</dbReference>
<sequence length="40" mass="4525">MKYNILVIDDEKNIREGLGRVLELDGYRVFLAADGTEGLK</sequence>
<organism evidence="2">
    <name type="scientific">marine sediment metagenome</name>
    <dbReference type="NCBI Taxonomy" id="412755"/>
    <lineage>
        <taxon>unclassified sequences</taxon>
        <taxon>metagenomes</taxon>
        <taxon>ecological metagenomes</taxon>
    </lineage>
</organism>
<protein>
    <recommendedName>
        <fullName evidence="1">Response regulatory domain-containing protein</fullName>
    </recommendedName>
</protein>
<dbReference type="PROSITE" id="PS50110">
    <property type="entry name" value="RESPONSE_REGULATORY"/>
    <property type="match status" value="1"/>
</dbReference>
<dbReference type="GO" id="GO:0000160">
    <property type="term" value="P:phosphorelay signal transduction system"/>
    <property type="evidence" value="ECO:0007669"/>
    <property type="project" value="InterPro"/>
</dbReference>
<reference evidence="2" key="1">
    <citation type="journal article" date="2014" name="Front. Microbiol.">
        <title>High frequency of phylogenetically diverse reductive dehalogenase-homologous genes in deep subseafloor sedimentary metagenomes.</title>
        <authorList>
            <person name="Kawai M."/>
            <person name="Futagami T."/>
            <person name="Toyoda A."/>
            <person name="Takaki Y."/>
            <person name="Nishi S."/>
            <person name="Hori S."/>
            <person name="Arai W."/>
            <person name="Tsubouchi T."/>
            <person name="Morono Y."/>
            <person name="Uchiyama I."/>
            <person name="Ito T."/>
            <person name="Fujiyama A."/>
            <person name="Inagaki F."/>
            <person name="Takami H."/>
        </authorList>
    </citation>
    <scope>NUCLEOTIDE SEQUENCE</scope>
    <source>
        <strain evidence="2">Expedition CK06-06</strain>
    </source>
</reference>
<comment type="caution">
    <text evidence="2">The sequence shown here is derived from an EMBL/GenBank/DDBJ whole genome shotgun (WGS) entry which is preliminary data.</text>
</comment>
<evidence type="ECO:0000259" key="1">
    <source>
        <dbReference type="PROSITE" id="PS50110"/>
    </source>
</evidence>
<dbReference type="Gene3D" id="3.40.50.2300">
    <property type="match status" value="1"/>
</dbReference>
<dbReference type="InterPro" id="IPR001789">
    <property type="entry name" value="Sig_transdc_resp-reg_receiver"/>
</dbReference>